<dbReference type="GO" id="GO:0004392">
    <property type="term" value="F:heme oxygenase (decyclizing) activity"/>
    <property type="evidence" value="ECO:0007669"/>
    <property type="project" value="InterPro"/>
</dbReference>
<keyword evidence="3" id="KW-0408">Iron</keyword>
<feature type="region of interest" description="Disordered" evidence="4">
    <location>
        <begin position="485"/>
        <end position="514"/>
    </location>
</feature>
<keyword evidence="5" id="KW-1133">Transmembrane helix</keyword>
<dbReference type="PANTHER" id="PTHR10720">
    <property type="entry name" value="HEME OXYGENASE"/>
    <property type="match status" value="1"/>
</dbReference>
<proteinExistence type="predicted"/>
<feature type="region of interest" description="Disordered" evidence="4">
    <location>
        <begin position="1"/>
        <end position="32"/>
    </location>
</feature>
<dbReference type="Gene3D" id="1.20.910.10">
    <property type="entry name" value="Heme oxygenase-like"/>
    <property type="match status" value="1"/>
</dbReference>
<dbReference type="GO" id="GO:0006788">
    <property type="term" value="P:heme oxidation"/>
    <property type="evidence" value="ECO:0007669"/>
    <property type="project" value="InterPro"/>
</dbReference>
<dbReference type="EMBL" id="JAFJYH010000013">
    <property type="protein sequence ID" value="KAG4425188.1"/>
    <property type="molecule type" value="Genomic_DNA"/>
</dbReference>
<feature type="compositionally biased region" description="Pro residues" evidence="4">
    <location>
        <begin position="294"/>
        <end position="303"/>
    </location>
</feature>
<dbReference type="InterPro" id="IPR016084">
    <property type="entry name" value="Haem_Oase-like_multi-hlx"/>
</dbReference>
<dbReference type="InterPro" id="IPR016053">
    <property type="entry name" value="Haem_Oase-like"/>
</dbReference>
<dbReference type="OrthoDB" id="652091at2759"/>
<feature type="transmembrane region" description="Helical" evidence="5">
    <location>
        <begin position="521"/>
        <end position="539"/>
    </location>
</feature>
<evidence type="ECO:0008006" key="8">
    <source>
        <dbReference type="Google" id="ProtNLM"/>
    </source>
</evidence>
<sequence length="540" mass="58353">MSAHHDSEKMSDHTIPTPSPISSPPINPHSLSERINISTRPLHTQLNRLILTRLPLALPPYTTNPSTYVSGLYHIAPIYTTFEDLWGTLLTSPQLPTTLKSAHDACDPEQPLLDSKSVPLVSNDTQDSTPLIHAPKICSRTHSLLTHLRLPGLLRAGRLLADIRTLTNTPDHQISAQLQAISQSGPLADFLQHTKTSVEANPHVLLAYAWVLYMALFSGGRYLRAALKEAGGQGNTFWSRESSPVRPYSIDDSAVPPRSTSRLPPNPRSARSSISESNTAPTRSPPTAKSFNPRLPPPEPNAKPLPGLSFFSFPGDSDGEDLKTLFKSRIAEAEILLTAGEKDDIVLEAQHIFTYMLRLVNQLDAVMGTADSNLATSASAPTAGSRGRPLNASRDSVSVAKERMSRRGTLEKGEDVASCVAGIDGNGKGERKGSGGFLDVVAGPVAKVIMFKGILPSFDQVVRRFSNPISGSRTVTPQVTFVDEPEVEVEEKEGSKKEGVMVSRQRTSGSGSENGSMVRGAVMPILAVLLLVFFLLFTLK</sequence>
<evidence type="ECO:0000256" key="4">
    <source>
        <dbReference type="SAM" id="MobiDB-lite"/>
    </source>
</evidence>
<feature type="compositionally biased region" description="Polar residues" evidence="4">
    <location>
        <begin position="258"/>
        <end position="290"/>
    </location>
</feature>
<keyword evidence="2" id="KW-0479">Metal-binding</keyword>
<keyword evidence="5" id="KW-0812">Transmembrane</keyword>
<accession>A0A8H7WHQ4</accession>
<dbReference type="PANTHER" id="PTHR10720:SF0">
    <property type="entry name" value="HEME OXYGENASE"/>
    <property type="match status" value="1"/>
</dbReference>
<evidence type="ECO:0000256" key="3">
    <source>
        <dbReference type="ARBA" id="ARBA00023004"/>
    </source>
</evidence>
<feature type="region of interest" description="Disordered" evidence="4">
    <location>
        <begin position="234"/>
        <end position="310"/>
    </location>
</feature>
<feature type="compositionally biased region" description="Basic and acidic residues" evidence="4">
    <location>
        <begin position="1"/>
        <end position="12"/>
    </location>
</feature>
<organism evidence="6 7">
    <name type="scientific">Cadophora malorum</name>
    <dbReference type="NCBI Taxonomy" id="108018"/>
    <lineage>
        <taxon>Eukaryota</taxon>
        <taxon>Fungi</taxon>
        <taxon>Dikarya</taxon>
        <taxon>Ascomycota</taxon>
        <taxon>Pezizomycotina</taxon>
        <taxon>Leotiomycetes</taxon>
        <taxon>Helotiales</taxon>
        <taxon>Ploettnerulaceae</taxon>
        <taxon>Cadophora</taxon>
    </lineage>
</organism>
<dbReference type="CDD" id="cd19165">
    <property type="entry name" value="HemeO"/>
    <property type="match status" value="1"/>
</dbReference>
<protein>
    <recommendedName>
        <fullName evidence="8">Heme oxygenase-like protein</fullName>
    </recommendedName>
</protein>
<dbReference type="Proteomes" id="UP000664132">
    <property type="component" value="Unassembled WGS sequence"/>
</dbReference>
<evidence type="ECO:0000256" key="2">
    <source>
        <dbReference type="ARBA" id="ARBA00022723"/>
    </source>
</evidence>
<reference evidence="6" key="1">
    <citation type="submission" date="2021-02" db="EMBL/GenBank/DDBJ databases">
        <title>Genome sequence Cadophora malorum strain M34.</title>
        <authorList>
            <person name="Stefanovic E."/>
            <person name="Vu D."/>
            <person name="Scully C."/>
            <person name="Dijksterhuis J."/>
            <person name="Roader J."/>
            <person name="Houbraken J."/>
        </authorList>
    </citation>
    <scope>NUCLEOTIDE SEQUENCE</scope>
    <source>
        <strain evidence="6">M34</strain>
    </source>
</reference>
<comment type="caution">
    <text evidence="6">The sequence shown here is derived from an EMBL/GenBank/DDBJ whole genome shotgun (WGS) entry which is preliminary data.</text>
</comment>
<keyword evidence="7" id="KW-1185">Reference proteome</keyword>
<feature type="compositionally biased region" description="Basic and acidic residues" evidence="4">
    <location>
        <begin position="400"/>
        <end position="411"/>
    </location>
</feature>
<evidence type="ECO:0000313" key="7">
    <source>
        <dbReference type="Proteomes" id="UP000664132"/>
    </source>
</evidence>
<evidence type="ECO:0000256" key="1">
    <source>
        <dbReference type="ARBA" id="ARBA00022617"/>
    </source>
</evidence>
<evidence type="ECO:0000256" key="5">
    <source>
        <dbReference type="SAM" id="Phobius"/>
    </source>
</evidence>
<dbReference type="Pfam" id="PF01126">
    <property type="entry name" value="Heme_oxygenase"/>
    <property type="match status" value="1"/>
</dbReference>
<dbReference type="SUPFAM" id="SSF48613">
    <property type="entry name" value="Heme oxygenase-like"/>
    <property type="match status" value="1"/>
</dbReference>
<dbReference type="GO" id="GO:0046872">
    <property type="term" value="F:metal ion binding"/>
    <property type="evidence" value="ECO:0007669"/>
    <property type="project" value="UniProtKB-KW"/>
</dbReference>
<feature type="compositionally biased region" description="Polar residues" evidence="4">
    <location>
        <begin position="504"/>
        <end position="514"/>
    </location>
</feature>
<feature type="region of interest" description="Disordered" evidence="4">
    <location>
        <begin position="376"/>
        <end position="411"/>
    </location>
</feature>
<gene>
    <name evidence="6" type="ORF">IFR04_001755</name>
</gene>
<evidence type="ECO:0000313" key="6">
    <source>
        <dbReference type="EMBL" id="KAG4425188.1"/>
    </source>
</evidence>
<feature type="compositionally biased region" description="Pro residues" evidence="4">
    <location>
        <begin position="17"/>
        <end position="27"/>
    </location>
</feature>
<dbReference type="AlphaFoldDB" id="A0A8H7WHQ4"/>
<name>A0A8H7WHQ4_9HELO</name>
<keyword evidence="1" id="KW-0349">Heme</keyword>
<dbReference type="InterPro" id="IPR002051">
    <property type="entry name" value="Haem_Oase"/>
</dbReference>
<keyword evidence="5" id="KW-0472">Membrane</keyword>